<evidence type="ECO:0000256" key="7">
    <source>
        <dbReference type="ARBA" id="ARBA00022833"/>
    </source>
</evidence>
<dbReference type="Pfam" id="PF18074">
    <property type="entry name" value="PriA_C"/>
    <property type="match status" value="1"/>
</dbReference>
<dbReference type="FunFam" id="3.40.50.300:FF:000489">
    <property type="entry name" value="Primosome assembly protein PriA"/>
    <property type="match status" value="1"/>
</dbReference>
<feature type="binding site" evidence="12">
    <location>
        <position position="503"/>
    </location>
    <ligand>
        <name>Zn(2+)</name>
        <dbReference type="ChEBI" id="CHEBI:29105"/>
        <label>1</label>
    </ligand>
</feature>
<keyword evidence="9 12" id="KW-0238">DNA-binding</keyword>
<dbReference type="Pfam" id="PF00271">
    <property type="entry name" value="Helicase_C"/>
    <property type="match status" value="1"/>
</dbReference>
<dbReference type="EC" id="5.6.2.4" evidence="12"/>
<feature type="domain" description="Helicase ATP-binding" evidence="13">
    <location>
        <begin position="275"/>
        <end position="441"/>
    </location>
</feature>
<dbReference type="Pfam" id="PF17764">
    <property type="entry name" value="PriA_3primeBD"/>
    <property type="match status" value="1"/>
</dbReference>
<dbReference type="NCBIfam" id="NF004066">
    <property type="entry name" value="PRK05580.1-3"/>
    <property type="match status" value="1"/>
</dbReference>
<dbReference type="InterPro" id="IPR011545">
    <property type="entry name" value="DEAD/DEAH_box_helicase_dom"/>
</dbReference>
<dbReference type="HAMAP" id="MF_00983">
    <property type="entry name" value="PriA"/>
    <property type="match status" value="1"/>
</dbReference>
<dbReference type="GO" id="GO:0006310">
    <property type="term" value="P:DNA recombination"/>
    <property type="evidence" value="ECO:0007669"/>
    <property type="project" value="InterPro"/>
</dbReference>
<keyword evidence="2 12" id="KW-0235">DNA replication</keyword>
<dbReference type="KEGG" id="pll:I858_013135"/>
<dbReference type="GO" id="GO:1990077">
    <property type="term" value="C:primosome complex"/>
    <property type="evidence" value="ECO:0007669"/>
    <property type="project" value="UniProtKB-UniRule"/>
</dbReference>
<dbReference type="Gene3D" id="3.40.50.300">
    <property type="entry name" value="P-loop containing nucleotide triphosphate hydrolases"/>
    <property type="match status" value="2"/>
</dbReference>
<feature type="binding site" evidence="12">
    <location>
        <position position="530"/>
    </location>
    <ligand>
        <name>Zn(2+)</name>
        <dbReference type="ChEBI" id="CHEBI:29105"/>
        <label>2</label>
    </ligand>
</feature>
<dbReference type="SUPFAM" id="SSF52540">
    <property type="entry name" value="P-loop containing nucleoside triphosphate hydrolases"/>
    <property type="match status" value="2"/>
</dbReference>
<dbReference type="InterPro" id="IPR041222">
    <property type="entry name" value="PriA_3primeBD"/>
</dbReference>
<dbReference type="GO" id="GO:0008270">
    <property type="term" value="F:zinc ion binding"/>
    <property type="evidence" value="ECO:0007669"/>
    <property type="project" value="UniProtKB-UniRule"/>
</dbReference>
<evidence type="ECO:0000256" key="10">
    <source>
        <dbReference type="ARBA" id="ARBA00023235"/>
    </source>
</evidence>
<dbReference type="STRING" id="1302659.I858_013135"/>
<evidence type="ECO:0000256" key="6">
    <source>
        <dbReference type="ARBA" id="ARBA00022806"/>
    </source>
</evidence>
<feature type="binding site" evidence="12">
    <location>
        <position position="533"/>
    </location>
    <ligand>
        <name>Zn(2+)</name>
        <dbReference type="ChEBI" id="CHEBI:29105"/>
        <label>2</label>
    </ligand>
</feature>
<keyword evidence="16" id="KW-1185">Reference proteome</keyword>
<dbReference type="Pfam" id="PF18319">
    <property type="entry name" value="Zn_ribbon_PriA"/>
    <property type="match status" value="1"/>
</dbReference>
<accession>A0A1B1S409</accession>
<evidence type="ECO:0000256" key="9">
    <source>
        <dbReference type="ARBA" id="ARBA00023125"/>
    </source>
</evidence>
<dbReference type="InterPro" id="IPR041236">
    <property type="entry name" value="PriA_C"/>
</dbReference>
<dbReference type="PANTHER" id="PTHR30580">
    <property type="entry name" value="PRIMOSOMAL PROTEIN N"/>
    <property type="match status" value="1"/>
</dbReference>
<name>A0A1B1S409_9BACL</name>
<feature type="binding site" evidence="12">
    <location>
        <position position="506"/>
    </location>
    <ligand>
        <name>Zn(2+)</name>
        <dbReference type="ChEBI" id="CHEBI:29105"/>
        <label>1</label>
    </ligand>
</feature>
<dbReference type="Pfam" id="PF00270">
    <property type="entry name" value="DEAD"/>
    <property type="match status" value="1"/>
</dbReference>
<dbReference type="NCBIfam" id="TIGR00595">
    <property type="entry name" value="priA"/>
    <property type="match status" value="1"/>
</dbReference>
<keyword evidence="5 12" id="KW-0378">Hydrolase</keyword>
<dbReference type="GO" id="GO:0016887">
    <property type="term" value="F:ATP hydrolysis activity"/>
    <property type="evidence" value="ECO:0007669"/>
    <property type="project" value="RHEA"/>
</dbReference>
<reference evidence="15" key="1">
    <citation type="submission" date="2016-10" db="EMBL/GenBank/DDBJ databases">
        <authorList>
            <person name="See-Too W.S."/>
        </authorList>
    </citation>
    <scope>NUCLEOTIDE SEQUENCE</scope>
    <source>
        <strain evidence="15">L10.15</strain>
    </source>
</reference>
<dbReference type="CDD" id="cd18804">
    <property type="entry name" value="SF2_C_priA"/>
    <property type="match status" value="1"/>
</dbReference>
<dbReference type="FunFam" id="3.40.1440.60:FF:000001">
    <property type="entry name" value="Primosomal protein N"/>
    <property type="match status" value="1"/>
</dbReference>
<keyword evidence="1 12" id="KW-0639">Primosome</keyword>
<comment type="similarity">
    <text evidence="12">Belongs to the helicase family. PriA subfamily.</text>
</comment>
<comment type="catalytic activity">
    <reaction evidence="12">
        <text>Couples ATP hydrolysis with the unwinding of duplex DNA by translocating in the 3'-5' direction.</text>
        <dbReference type="EC" id="5.6.2.4"/>
    </reaction>
</comment>
<dbReference type="SMART" id="SM00490">
    <property type="entry name" value="HELICc"/>
    <property type="match status" value="1"/>
</dbReference>
<evidence type="ECO:0000256" key="4">
    <source>
        <dbReference type="ARBA" id="ARBA00022741"/>
    </source>
</evidence>
<sequence length="798" mass="90849">MIAEVIVDVAAHPIDRPFDYVIPKQIEVLTQPGMRVKVPFGNRKVLGFITKIKELSDFDPKRLKPIHELMDVIPVLNEELLQMAQWMKKQTVCFEIDALQVMVPAALRAKYEKRFVLNDTLETIAPELRPYFEKRPFIRLQDAVDIYALLKKEMDKGTISADTDIQQQTAVKKIRMIHIANDVETLEAIEIRANAKQQSKLMAYFLSNTGQTIESSQLQKIASVSLPTIYSLVEKGAAQISNMESYRDPQLLTEIERKSSLTLTKAQQSAFDAIESSLNTEKTFLLHGITGSGKTEIYLQTIDQVLKQGKEAIMLVPEISLTPQMTIRFKERFGDQVAVLHSGLSAGEKYDEWRKIQRAEVKVVVGARSAIFAPFQNLGLIILDEEHESSYKQDDSPRYHARDMAIWRSEYHNCPVILGSATPSLESYARAQKGVYELLVLEKRAKNQPLPAVHIVDMREELRNGNRSMFSVQLADAIRDRLEKKQQTVLFLNKRGYSSFVLCRDCGIVMQCPNCDISLTYHRSSETMKCHYCGYDERVPKICPECESEHIRFFGTGTQKVEEELAKVVPEARVLRMDVDTTRSKGAHEKILSAFGEGKADILLGTQMIAKGLDFPNITLVGVLSADTTLHLPDFRAAEKTYQLLTQVSGRAGRDVLPGTVYVQSYTPDHYAITLAKDQLYEPFYEREMTMRRASGYPPYYFVANIQFTHEDLMTVAEYADQTVRYLKRQLSPNTLIIGPSASLIARVNNRYRYQCLIKYKKEPKLVDTMQQLIKIHRTEWLKKGATLSIDMNPTSVM</sequence>
<dbReference type="InterPro" id="IPR001650">
    <property type="entry name" value="Helicase_C-like"/>
</dbReference>
<keyword evidence="3 12" id="KW-0479">Metal-binding</keyword>
<evidence type="ECO:0000256" key="1">
    <source>
        <dbReference type="ARBA" id="ARBA00022515"/>
    </source>
</evidence>
<evidence type="ECO:0000256" key="12">
    <source>
        <dbReference type="HAMAP-Rule" id="MF_00983"/>
    </source>
</evidence>
<dbReference type="OrthoDB" id="9759544at2"/>
<dbReference type="InterPro" id="IPR005259">
    <property type="entry name" value="PriA"/>
</dbReference>
<feature type="binding site" evidence="12">
    <location>
        <position position="546"/>
    </location>
    <ligand>
        <name>Zn(2+)</name>
        <dbReference type="ChEBI" id="CHEBI:29105"/>
        <label>1</label>
    </ligand>
</feature>
<evidence type="ECO:0000313" key="16">
    <source>
        <dbReference type="Proteomes" id="UP000053354"/>
    </source>
</evidence>
<keyword evidence="10 12" id="KW-0413">Isomerase</keyword>
<comment type="catalytic activity">
    <reaction evidence="11 12">
        <text>ATP + H2O = ADP + phosphate + H(+)</text>
        <dbReference type="Rhea" id="RHEA:13065"/>
        <dbReference type="ChEBI" id="CHEBI:15377"/>
        <dbReference type="ChEBI" id="CHEBI:15378"/>
        <dbReference type="ChEBI" id="CHEBI:30616"/>
        <dbReference type="ChEBI" id="CHEBI:43474"/>
        <dbReference type="ChEBI" id="CHEBI:456216"/>
        <dbReference type="EC" id="5.6.2.4"/>
    </reaction>
</comment>
<dbReference type="InterPro" id="IPR042115">
    <property type="entry name" value="PriA_3primeBD_sf"/>
</dbReference>
<keyword evidence="7 12" id="KW-0862">Zinc</keyword>
<dbReference type="RefSeq" id="WP_049693314.1">
    <property type="nucleotide sequence ID" value="NZ_CP016540.2"/>
</dbReference>
<evidence type="ECO:0000259" key="14">
    <source>
        <dbReference type="PROSITE" id="PS51194"/>
    </source>
</evidence>
<feature type="binding site" evidence="12">
    <location>
        <position position="515"/>
    </location>
    <ligand>
        <name>Zn(2+)</name>
        <dbReference type="ChEBI" id="CHEBI:29105"/>
        <label>2</label>
    </ligand>
</feature>
<dbReference type="Gene3D" id="3.40.1440.60">
    <property type="entry name" value="PriA, 3(prime) DNA-binding domain"/>
    <property type="match status" value="1"/>
</dbReference>
<dbReference type="GO" id="GO:0043138">
    <property type="term" value="F:3'-5' DNA helicase activity"/>
    <property type="evidence" value="ECO:0007669"/>
    <property type="project" value="UniProtKB-EC"/>
</dbReference>
<gene>
    <name evidence="12" type="primary">priA</name>
    <name evidence="15" type="ORF">I858_013135</name>
</gene>
<dbReference type="PROSITE" id="PS51194">
    <property type="entry name" value="HELICASE_CTER"/>
    <property type="match status" value="1"/>
</dbReference>
<feature type="binding site" evidence="12">
    <location>
        <position position="543"/>
    </location>
    <ligand>
        <name>Zn(2+)</name>
        <dbReference type="ChEBI" id="CHEBI:29105"/>
        <label>1</label>
    </ligand>
</feature>
<dbReference type="GO" id="GO:0005524">
    <property type="term" value="F:ATP binding"/>
    <property type="evidence" value="ECO:0007669"/>
    <property type="project" value="UniProtKB-UniRule"/>
</dbReference>
<comment type="cofactor">
    <cofactor evidence="12">
        <name>Zn(2+)</name>
        <dbReference type="ChEBI" id="CHEBI:29105"/>
    </cofactor>
    <text evidence="12">Binds 2 zinc ions per subunit.</text>
</comment>
<dbReference type="Proteomes" id="UP000053354">
    <property type="component" value="Chromosome"/>
</dbReference>
<dbReference type="EMBL" id="CP016540">
    <property type="protein sequence ID" value="ANU27931.1"/>
    <property type="molecule type" value="Genomic_DNA"/>
</dbReference>
<keyword evidence="4 12" id="KW-0547">Nucleotide-binding</keyword>
<feature type="binding site" evidence="12">
    <location>
        <position position="512"/>
    </location>
    <ligand>
        <name>Zn(2+)</name>
        <dbReference type="ChEBI" id="CHEBI:29105"/>
        <label>2</label>
    </ligand>
</feature>
<evidence type="ECO:0000256" key="2">
    <source>
        <dbReference type="ARBA" id="ARBA00022705"/>
    </source>
</evidence>
<evidence type="ECO:0000313" key="15">
    <source>
        <dbReference type="EMBL" id="ANU27931.1"/>
    </source>
</evidence>
<evidence type="ECO:0000256" key="11">
    <source>
        <dbReference type="ARBA" id="ARBA00048988"/>
    </source>
</evidence>
<dbReference type="SMART" id="SM00487">
    <property type="entry name" value="DEXDc"/>
    <property type="match status" value="1"/>
</dbReference>
<evidence type="ECO:0000256" key="5">
    <source>
        <dbReference type="ARBA" id="ARBA00022801"/>
    </source>
</evidence>
<dbReference type="PROSITE" id="PS51192">
    <property type="entry name" value="HELICASE_ATP_BIND_1"/>
    <property type="match status" value="1"/>
</dbReference>
<organism evidence="15 16">
    <name type="scientific">Planococcus versutus</name>
    <dbReference type="NCBI Taxonomy" id="1302659"/>
    <lineage>
        <taxon>Bacteria</taxon>
        <taxon>Bacillati</taxon>
        <taxon>Bacillota</taxon>
        <taxon>Bacilli</taxon>
        <taxon>Bacillales</taxon>
        <taxon>Caryophanaceae</taxon>
        <taxon>Planococcus</taxon>
    </lineage>
</organism>
<feature type="domain" description="Helicase C-terminal" evidence="14">
    <location>
        <begin position="538"/>
        <end position="692"/>
    </location>
</feature>
<dbReference type="CDD" id="cd17929">
    <property type="entry name" value="DEXHc_priA"/>
    <property type="match status" value="1"/>
</dbReference>
<evidence type="ECO:0000256" key="8">
    <source>
        <dbReference type="ARBA" id="ARBA00022840"/>
    </source>
</evidence>
<keyword evidence="6 12" id="KW-0347">Helicase</keyword>
<keyword evidence="8 12" id="KW-0067">ATP-binding</keyword>
<evidence type="ECO:0000259" key="13">
    <source>
        <dbReference type="PROSITE" id="PS51192"/>
    </source>
</evidence>
<proteinExistence type="inferred from homology"/>
<dbReference type="InterPro" id="IPR014001">
    <property type="entry name" value="Helicase_ATP-bd"/>
</dbReference>
<comment type="function">
    <text evidence="12">Initiates the restart of stalled replication forks, which reloads the replicative helicase on sites other than the origin of replication. Recognizes and binds to abandoned replication forks and remodels them to uncover a helicase loading site. Promotes assembly of the primosome at these replication forks.</text>
</comment>
<dbReference type="AlphaFoldDB" id="A0A1B1S409"/>
<protein>
    <recommendedName>
        <fullName evidence="12">Replication restart protein PriA</fullName>
    </recommendedName>
    <alternativeName>
        <fullName evidence="12">ATP-dependent DNA helicase PriA</fullName>
        <ecNumber evidence="12">5.6.2.4</ecNumber>
    </alternativeName>
    <alternativeName>
        <fullName evidence="12">DNA 3'-5' helicase PriA</fullName>
    </alternativeName>
</protein>
<dbReference type="GO" id="GO:0006269">
    <property type="term" value="P:DNA replication, synthesis of primer"/>
    <property type="evidence" value="ECO:0007669"/>
    <property type="project" value="UniProtKB-KW"/>
</dbReference>
<comment type="subunit">
    <text evidence="12">Component of the replication restart primosome.</text>
</comment>
<dbReference type="GO" id="GO:0006270">
    <property type="term" value="P:DNA replication initiation"/>
    <property type="evidence" value="ECO:0007669"/>
    <property type="project" value="TreeGrafter"/>
</dbReference>
<dbReference type="InterPro" id="IPR027417">
    <property type="entry name" value="P-loop_NTPase"/>
</dbReference>
<dbReference type="PANTHER" id="PTHR30580:SF0">
    <property type="entry name" value="PRIMOSOMAL PROTEIN N"/>
    <property type="match status" value="1"/>
</dbReference>
<dbReference type="InterPro" id="IPR040498">
    <property type="entry name" value="PriA_CRR"/>
</dbReference>
<evidence type="ECO:0000256" key="3">
    <source>
        <dbReference type="ARBA" id="ARBA00022723"/>
    </source>
</evidence>
<dbReference type="GO" id="GO:0006302">
    <property type="term" value="P:double-strand break repair"/>
    <property type="evidence" value="ECO:0007669"/>
    <property type="project" value="InterPro"/>
</dbReference>
<dbReference type="GO" id="GO:0003677">
    <property type="term" value="F:DNA binding"/>
    <property type="evidence" value="ECO:0007669"/>
    <property type="project" value="UniProtKB-UniRule"/>
</dbReference>